<feature type="domain" description="Nuclear receptor" evidence="13">
    <location>
        <begin position="87"/>
        <end position="162"/>
    </location>
</feature>
<keyword evidence="6" id="KW-0805">Transcription regulation</keyword>
<dbReference type="PRINTS" id="PR00047">
    <property type="entry name" value="STROIDFINGER"/>
</dbReference>
<evidence type="ECO:0000256" key="12">
    <source>
        <dbReference type="SAM" id="MobiDB-lite"/>
    </source>
</evidence>
<dbReference type="Pfam" id="PF00104">
    <property type="entry name" value="Hormone_recep"/>
    <property type="match status" value="2"/>
</dbReference>
<dbReference type="SMART" id="SM00399">
    <property type="entry name" value="ZnF_C4"/>
    <property type="match status" value="1"/>
</dbReference>
<dbReference type="PRINTS" id="PR00398">
    <property type="entry name" value="STRDHORMONER"/>
</dbReference>
<dbReference type="InterPro" id="IPR035500">
    <property type="entry name" value="NHR-like_dom_sf"/>
</dbReference>
<evidence type="ECO:0000256" key="2">
    <source>
        <dbReference type="ARBA" id="ARBA00005993"/>
    </source>
</evidence>
<dbReference type="GO" id="GO:0005634">
    <property type="term" value="C:nucleus"/>
    <property type="evidence" value="ECO:0007669"/>
    <property type="project" value="UniProtKB-SubCell"/>
</dbReference>
<dbReference type="PROSITE" id="PS51030">
    <property type="entry name" value="NUCLEAR_REC_DBD_2"/>
    <property type="match status" value="1"/>
</dbReference>
<dbReference type="InterPro" id="IPR000536">
    <property type="entry name" value="Nucl_hrmn_rcpt_lig-bd"/>
</dbReference>
<keyword evidence="7" id="KW-0238">DNA-binding</keyword>
<feature type="domain" description="NR LBD" evidence="14">
    <location>
        <begin position="205"/>
        <end position="473"/>
    </location>
</feature>
<dbReference type="Gene3D" id="1.10.565.10">
    <property type="entry name" value="Retinoid X Receptor"/>
    <property type="match status" value="2"/>
</dbReference>
<evidence type="ECO:0000313" key="15">
    <source>
        <dbReference type="EMBL" id="KHN78407.1"/>
    </source>
</evidence>
<evidence type="ECO:0000256" key="9">
    <source>
        <dbReference type="ARBA" id="ARBA00023170"/>
    </source>
</evidence>
<dbReference type="SMART" id="SM00430">
    <property type="entry name" value="HOLI"/>
    <property type="match status" value="2"/>
</dbReference>
<proteinExistence type="inferred from homology"/>
<dbReference type="PANTHER" id="PTHR47519:SF3">
    <property type="entry name" value="NUCLEAR HORMONE RECEPTOR FAMILY MEMBER NHR-5"/>
    <property type="match status" value="1"/>
</dbReference>
<dbReference type="InterPro" id="IPR052496">
    <property type="entry name" value="Orphan_Nuclear_Rcpt"/>
</dbReference>
<evidence type="ECO:0000256" key="5">
    <source>
        <dbReference type="ARBA" id="ARBA00022833"/>
    </source>
</evidence>
<evidence type="ECO:0000313" key="16">
    <source>
        <dbReference type="Proteomes" id="UP000031036"/>
    </source>
</evidence>
<dbReference type="CDD" id="cd06960">
    <property type="entry name" value="NR_DBD_HNF4A"/>
    <property type="match status" value="1"/>
</dbReference>
<keyword evidence="4" id="KW-0863">Zinc-finger</keyword>
<evidence type="ECO:0000256" key="10">
    <source>
        <dbReference type="ARBA" id="ARBA00023242"/>
    </source>
</evidence>
<keyword evidence="5" id="KW-0862">Zinc</keyword>
<keyword evidence="16" id="KW-1185">Reference proteome</keyword>
<dbReference type="InterPro" id="IPR001628">
    <property type="entry name" value="Znf_hrmn_rcpt"/>
</dbReference>
<dbReference type="SUPFAM" id="SSF57716">
    <property type="entry name" value="Glucocorticoid receptor-like (DNA-binding domain)"/>
    <property type="match status" value="1"/>
</dbReference>
<sequence>MNNSCSQACTSSSIFTSASDCESSSAVDQRQTFKPIDYESKPEICYETSLPRISSQNLLSEEDAPLEVASTEDTTRDDSPTSGVATGETCRVCGDAQAKMHYGVLACFGCKGFFRRALKRANQYECNNNRKCVIDKFERNSCRYCRLQRCLEVGMDPAAVRPDRDFTGPQHAVRLPVVKRPIKEESRDQGVSNESSEWTKRLPVEMRTMLMTLLNIEAKVTKGDTKRKAEEVYPLPEHTLRELIEDPSKLKGLRTEMRYEPYRMAANSELLLIAYRRLIAAVDWVTYLSEMIDGITLDDKIALVKNCFAPLLVFTFAVRTAEVTDDPDVLCLCTFSFVPRNMAKAYTDSYHLSNGLVERALNELVMPLRNLKLKQEEIVCLNATIVLNPHTKDLSPEGSQKVIELRSRIQDTLYHFIKETRSKDRASVQFGNLLLFLPNVTLIANSMSENLQFAQTFSPFGGIPLLTNLFGCFPVEPFNDIPMDATESNPSMELDDEGSDVDVFNKEPATFVDAAVQTDNFINEEVHLSNGLVERALNELVMPLRNLKLKQEEIVCLNATIVLNPHTKDLSPEGSQKVIELRSRIQDTLYHFIKETRSKDRASVQFGNLLLFLPNVTLIANSMSENLQFAQTFSPFGGIPLLTNLFGCFPVEPFNDIPMDATESNPSMELDDEGSDVDVFNKEPATFVDAAVQTDNFINEEKTQKRRRVEPSLLSPIENPESRDFQLLQPPCVYTLTEMFDDANTDTRDQFVAQMKDQKALLESSAIALASSSLYEQQHPSGSDEWKDFVMPSSGSQPRRYSYSGNAFTNNDVSMYRHRRTLNMKRMQSSATLEPSVSANSSQPKFTLDIATSPAFAYTSSSALPRSDSVNIPFPGNLNEFLCPRPDVKRNPMLHNMRQSVSAKPPISRTYETTFTNVDYIDTPQVGVETKSAIAVSYGIQPCFTLSNSFDNFMEPNTNIFSLNNPRSLNAETAFRL</sequence>
<evidence type="ECO:0000256" key="6">
    <source>
        <dbReference type="ARBA" id="ARBA00023015"/>
    </source>
</evidence>
<dbReference type="Pfam" id="PF00105">
    <property type="entry name" value="zf-C4"/>
    <property type="match status" value="1"/>
</dbReference>
<evidence type="ECO:0000259" key="13">
    <source>
        <dbReference type="PROSITE" id="PS51030"/>
    </source>
</evidence>
<evidence type="ECO:0000256" key="11">
    <source>
        <dbReference type="ARBA" id="ARBA00037512"/>
    </source>
</evidence>
<dbReference type="CDD" id="cd06157">
    <property type="entry name" value="NR_LBD"/>
    <property type="match status" value="1"/>
</dbReference>
<evidence type="ECO:0000256" key="7">
    <source>
        <dbReference type="ARBA" id="ARBA00023125"/>
    </source>
</evidence>
<reference evidence="15 16" key="1">
    <citation type="submission" date="2014-11" db="EMBL/GenBank/DDBJ databases">
        <title>Genetic blueprint of the zoonotic pathogen Toxocara canis.</title>
        <authorList>
            <person name="Zhu X.-Q."/>
            <person name="Korhonen P.K."/>
            <person name="Cai H."/>
            <person name="Young N.D."/>
            <person name="Nejsum P."/>
            <person name="von Samson-Himmelstjerna G."/>
            <person name="Boag P.R."/>
            <person name="Tan P."/>
            <person name="Li Q."/>
            <person name="Min J."/>
            <person name="Yang Y."/>
            <person name="Wang X."/>
            <person name="Fang X."/>
            <person name="Hall R.S."/>
            <person name="Hofmann A."/>
            <person name="Sternberg P.W."/>
            <person name="Jex A.R."/>
            <person name="Gasser R.B."/>
        </authorList>
    </citation>
    <scope>NUCLEOTIDE SEQUENCE [LARGE SCALE GENOMIC DNA]</scope>
    <source>
        <strain evidence="15">PN_DK_2014</strain>
    </source>
</reference>
<gene>
    <name evidence="15" type="primary">nhr-5</name>
    <name evidence="15" type="ORF">Tcan_02875</name>
</gene>
<evidence type="ECO:0000256" key="3">
    <source>
        <dbReference type="ARBA" id="ARBA00022723"/>
    </source>
</evidence>
<comment type="similarity">
    <text evidence="2">Belongs to the nuclear hormone receptor family.</text>
</comment>
<keyword evidence="10" id="KW-0539">Nucleus</keyword>
<name>A0A0B2VAC1_TOXCA</name>
<accession>A0A0B2VAC1</accession>
<dbReference type="Gene3D" id="3.30.50.10">
    <property type="entry name" value="Erythroid Transcription Factor GATA-1, subunit A"/>
    <property type="match status" value="1"/>
</dbReference>
<dbReference type="PROSITE" id="PS00031">
    <property type="entry name" value="NUCLEAR_REC_DBD_1"/>
    <property type="match status" value="1"/>
</dbReference>
<feature type="region of interest" description="Disordered" evidence="12">
    <location>
        <begin position="66"/>
        <end position="85"/>
    </location>
</feature>
<comment type="function">
    <text evidence="11">Orphan nuclear receptor.</text>
</comment>
<dbReference type="STRING" id="6265.A0A0B2VAC1"/>
<protein>
    <submittedName>
        <fullName evidence="15">Nuclear hormone receptor family member nhr-5</fullName>
    </submittedName>
</protein>
<evidence type="ECO:0000256" key="8">
    <source>
        <dbReference type="ARBA" id="ARBA00023163"/>
    </source>
</evidence>
<evidence type="ECO:0000256" key="4">
    <source>
        <dbReference type="ARBA" id="ARBA00022771"/>
    </source>
</evidence>
<organism evidence="15 16">
    <name type="scientific">Toxocara canis</name>
    <name type="common">Canine roundworm</name>
    <dbReference type="NCBI Taxonomy" id="6265"/>
    <lineage>
        <taxon>Eukaryota</taxon>
        <taxon>Metazoa</taxon>
        <taxon>Ecdysozoa</taxon>
        <taxon>Nematoda</taxon>
        <taxon>Chromadorea</taxon>
        <taxon>Rhabditida</taxon>
        <taxon>Spirurina</taxon>
        <taxon>Ascaridomorpha</taxon>
        <taxon>Ascaridoidea</taxon>
        <taxon>Toxocaridae</taxon>
        <taxon>Toxocara</taxon>
    </lineage>
</organism>
<feature type="domain" description="NR LBD" evidence="14">
    <location>
        <begin position="485"/>
        <end position="649"/>
    </location>
</feature>
<dbReference type="GO" id="GO:0000978">
    <property type="term" value="F:RNA polymerase II cis-regulatory region sequence-specific DNA binding"/>
    <property type="evidence" value="ECO:0007669"/>
    <property type="project" value="InterPro"/>
</dbReference>
<dbReference type="GO" id="GO:0003700">
    <property type="term" value="F:DNA-binding transcription factor activity"/>
    <property type="evidence" value="ECO:0007669"/>
    <property type="project" value="InterPro"/>
</dbReference>
<dbReference type="EMBL" id="JPKZ01002099">
    <property type="protein sequence ID" value="KHN78407.1"/>
    <property type="molecule type" value="Genomic_DNA"/>
</dbReference>
<evidence type="ECO:0000259" key="14">
    <source>
        <dbReference type="PROSITE" id="PS51843"/>
    </source>
</evidence>
<keyword evidence="3" id="KW-0479">Metal-binding</keyword>
<dbReference type="InterPro" id="IPR049636">
    <property type="entry name" value="HNF4-like_DBD"/>
</dbReference>
<dbReference type="FunFam" id="3.30.50.10:FF:000030">
    <property type="entry name" value="Nuclear Hormone Receptor family"/>
    <property type="match status" value="1"/>
</dbReference>
<comment type="subcellular location">
    <subcellularLocation>
        <location evidence="1">Nucleus</location>
    </subcellularLocation>
</comment>
<comment type="caution">
    <text evidence="15">The sequence shown here is derived from an EMBL/GenBank/DDBJ whole genome shotgun (WGS) entry which is preliminary data.</text>
</comment>
<dbReference type="OrthoDB" id="5838084at2759"/>
<dbReference type="AlphaFoldDB" id="A0A0B2VAC1"/>
<dbReference type="Proteomes" id="UP000031036">
    <property type="component" value="Unassembled WGS sequence"/>
</dbReference>
<dbReference type="PANTHER" id="PTHR47519">
    <property type="entry name" value="NUCLEAR HORMONE RECEPTOR FAMILY MEMBER NHR-31-RELATED"/>
    <property type="match status" value="1"/>
</dbReference>
<dbReference type="GO" id="GO:0008270">
    <property type="term" value="F:zinc ion binding"/>
    <property type="evidence" value="ECO:0007669"/>
    <property type="project" value="UniProtKB-KW"/>
</dbReference>
<keyword evidence="9 15" id="KW-0675">Receptor</keyword>
<dbReference type="InterPro" id="IPR001723">
    <property type="entry name" value="Nuclear_hrmn_rcpt"/>
</dbReference>
<keyword evidence="8" id="KW-0804">Transcription</keyword>
<dbReference type="InterPro" id="IPR013088">
    <property type="entry name" value="Znf_NHR/GATA"/>
</dbReference>
<evidence type="ECO:0000256" key="1">
    <source>
        <dbReference type="ARBA" id="ARBA00004123"/>
    </source>
</evidence>
<dbReference type="SUPFAM" id="SSF48508">
    <property type="entry name" value="Nuclear receptor ligand-binding domain"/>
    <property type="match status" value="2"/>
</dbReference>
<dbReference type="PROSITE" id="PS51843">
    <property type="entry name" value="NR_LBD"/>
    <property type="match status" value="2"/>
</dbReference>